<dbReference type="InterPro" id="IPR052155">
    <property type="entry name" value="Biofilm_reg_signaling"/>
</dbReference>
<feature type="transmembrane region" description="Helical" evidence="1">
    <location>
        <begin position="56"/>
        <end position="72"/>
    </location>
</feature>
<dbReference type="Pfam" id="PF00990">
    <property type="entry name" value="GGDEF"/>
    <property type="match status" value="1"/>
</dbReference>
<proteinExistence type="predicted"/>
<dbReference type="CDD" id="cd01949">
    <property type="entry name" value="GGDEF"/>
    <property type="match status" value="1"/>
</dbReference>
<keyword evidence="5" id="KW-1185">Reference proteome</keyword>
<feature type="domain" description="EAL" evidence="2">
    <location>
        <begin position="633"/>
        <end position="887"/>
    </location>
</feature>
<name>A0ABS6FKV2_9BACL</name>
<keyword evidence="1" id="KW-0472">Membrane</keyword>
<gene>
    <name evidence="4" type="ORF">KQJ23_02960</name>
</gene>
<comment type="caution">
    <text evidence="4">The sequence shown here is derived from an EMBL/GenBank/DDBJ whole genome shotgun (WGS) entry which is preliminary data.</text>
</comment>
<feature type="transmembrane region" description="Helical" evidence="1">
    <location>
        <begin position="78"/>
        <end position="95"/>
    </location>
</feature>
<feature type="transmembrane region" description="Helical" evidence="1">
    <location>
        <begin position="179"/>
        <end position="197"/>
    </location>
</feature>
<dbReference type="InterPro" id="IPR001633">
    <property type="entry name" value="EAL_dom"/>
</dbReference>
<sequence>MLQHKKKYLPLLLAGWFTALAALALVLEANELHLIFGISLVFTNIVLLMMIRCYGLYLGLPVAVLVYGISIWGMGAPYFRAVFLLELIAVGLLLRQSKKDAMLRADSLFWLCIGGPLILAVYFVKDHSVSIECWLMIFVSVTNGLANVLVADILRRYLPVVQIKKGFTIREAPLTFSRILFQIISVCIALPFLFYAVNNSRTAESSVSGYAEQLASNTAQHISMDINSSDISYADGGLSLTPLQEQELKSLIERYSSRDDYRIILSGPQNEIIADSATLSERSNESRSASSMMDPVYSLNRPSNFYLSEQKARIMMPLERWDGAQYIFQSDLKPLPLGLDILVPLAPYRAEIYAQHLNQFLVLVLLFFCASAVGKLLTQRILRSLVQLTTMTTNLPDKLVSSQQVTWPKSRIYEVRSLIRNFRMMSNKLVHMLQDSLQNNLLLEEQTSRLLKSEKKLHKLAYYDMLTDLPNRLHFKEYTRSLNLESDKEPKRPFAVMFADLNRFKQVNDTLGHSIGDLLISMVSARFATLVSEACKLFRLSGDEFLFVLHYEDIQDVQEVAQQICRLLDEPFDIGGRPQYITVSVGISVYPFDGFSMEQVMRNADIAMYVAKEQGDGLYHFYDNLVENERAESMQLEADLRRALHGGQFRLYYQPKIDAASREIIGAEALLRWLHPDLGSVPPDKFIPLAENSGLILDIDEWVLREACRQNKQWQDEGLARFPVAVNISARHFYQNNLISMITRTLRETGLEPQYLVLEITEGMLIRNVEYSVKVLEELRQMGIHISMDDFGTGYSSLSQLDRLPLSEMKLDRSFLSGLLEDSKKSSIVRAVIELGHHMDLQVVAEGIEASEELEYLTELECDQFQGYFFSKPLPSYEFIMFVKHWIA</sequence>
<dbReference type="PANTHER" id="PTHR44757:SF2">
    <property type="entry name" value="BIOFILM ARCHITECTURE MAINTENANCE PROTEIN MBAA"/>
    <property type="match status" value="1"/>
</dbReference>
<evidence type="ECO:0000313" key="4">
    <source>
        <dbReference type="EMBL" id="MBU5670784.1"/>
    </source>
</evidence>
<evidence type="ECO:0000259" key="3">
    <source>
        <dbReference type="PROSITE" id="PS50887"/>
    </source>
</evidence>
<evidence type="ECO:0000259" key="2">
    <source>
        <dbReference type="PROSITE" id="PS50883"/>
    </source>
</evidence>
<evidence type="ECO:0000256" key="1">
    <source>
        <dbReference type="SAM" id="Phobius"/>
    </source>
</evidence>
<dbReference type="SMART" id="SM00267">
    <property type="entry name" value="GGDEF"/>
    <property type="match status" value="1"/>
</dbReference>
<accession>A0ABS6FKV2</accession>
<protein>
    <submittedName>
        <fullName evidence="4">EAL domain-containing protein</fullName>
    </submittedName>
</protein>
<dbReference type="RefSeq" id="WP_216477192.1">
    <property type="nucleotide sequence ID" value="NZ_JAHLQJ010000002.1"/>
</dbReference>
<dbReference type="Proteomes" id="UP000743001">
    <property type="component" value="Unassembled WGS sequence"/>
</dbReference>
<feature type="transmembrane region" description="Helical" evidence="1">
    <location>
        <begin position="107"/>
        <end position="124"/>
    </location>
</feature>
<dbReference type="SMART" id="SM00052">
    <property type="entry name" value="EAL"/>
    <property type="match status" value="1"/>
</dbReference>
<feature type="domain" description="GGDEF" evidence="3">
    <location>
        <begin position="492"/>
        <end position="624"/>
    </location>
</feature>
<reference evidence="4 5" key="1">
    <citation type="submission" date="2021-06" db="EMBL/GenBank/DDBJ databases">
        <authorList>
            <person name="Sun Q."/>
            <person name="Li D."/>
        </authorList>
    </citation>
    <scope>NUCLEOTIDE SEQUENCE [LARGE SCALE GENOMIC DNA]</scope>
    <source>
        <strain evidence="4 5">MSJ-6</strain>
    </source>
</reference>
<dbReference type="PROSITE" id="PS50883">
    <property type="entry name" value="EAL"/>
    <property type="match status" value="1"/>
</dbReference>
<dbReference type="PROSITE" id="PS50887">
    <property type="entry name" value="GGDEF"/>
    <property type="match status" value="1"/>
</dbReference>
<organism evidence="4 5">
    <name type="scientific">Paenibacillus brevis</name>
    <dbReference type="NCBI Taxonomy" id="2841508"/>
    <lineage>
        <taxon>Bacteria</taxon>
        <taxon>Bacillati</taxon>
        <taxon>Bacillota</taxon>
        <taxon>Bacilli</taxon>
        <taxon>Bacillales</taxon>
        <taxon>Paenibacillaceae</taxon>
        <taxon>Paenibacillus</taxon>
    </lineage>
</organism>
<keyword evidence="1" id="KW-1133">Transmembrane helix</keyword>
<dbReference type="PANTHER" id="PTHR44757">
    <property type="entry name" value="DIGUANYLATE CYCLASE DGCP"/>
    <property type="match status" value="1"/>
</dbReference>
<dbReference type="NCBIfam" id="TIGR00254">
    <property type="entry name" value="GGDEF"/>
    <property type="match status" value="1"/>
</dbReference>
<dbReference type="CDD" id="cd01948">
    <property type="entry name" value="EAL"/>
    <property type="match status" value="1"/>
</dbReference>
<dbReference type="Pfam" id="PF00563">
    <property type="entry name" value="EAL"/>
    <property type="match status" value="1"/>
</dbReference>
<evidence type="ECO:0000313" key="5">
    <source>
        <dbReference type="Proteomes" id="UP000743001"/>
    </source>
</evidence>
<feature type="transmembrane region" description="Helical" evidence="1">
    <location>
        <begin position="136"/>
        <end position="158"/>
    </location>
</feature>
<keyword evidence="1" id="KW-0812">Transmembrane</keyword>
<dbReference type="EMBL" id="JAHLQJ010000002">
    <property type="protein sequence ID" value="MBU5670784.1"/>
    <property type="molecule type" value="Genomic_DNA"/>
</dbReference>
<feature type="transmembrane region" description="Helical" evidence="1">
    <location>
        <begin position="34"/>
        <end position="51"/>
    </location>
</feature>
<dbReference type="InterPro" id="IPR000160">
    <property type="entry name" value="GGDEF_dom"/>
</dbReference>